<accession>A0ABT1IJS4</accession>
<keyword evidence="3" id="KW-1185">Reference proteome</keyword>
<comment type="caution">
    <text evidence="2">The sequence shown here is derived from an EMBL/GenBank/DDBJ whole genome shotgun (WGS) entry which is preliminary data.</text>
</comment>
<name>A0ABT1IJS4_9PSEU</name>
<feature type="region of interest" description="Disordered" evidence="1">
    <location>
        <begin position="1"/>
        <end position="27"/>
    </location>
</feature>
<dbReference type="Proteomes" id="UP001205185">
    <property type="component" value="Unassembled WGS sequence"/>
</dbReference>
<feature type="compositionally biased region" description="Basic residues" evidence="1">
    <location>
        <begin position="1"/>
        <end position="11"/>
    </location>
</feature>
<evidence type="ECO:0000313" key="3">
    <source>
        <dbReference type="Proteomes" id="UP001205185"/>
    </source>
</evidence>
<dbReference type="InterPro" id="IPR034660">
    <property type="entry name" value="DinB/YfiT-like"/>
</dbReference>
<dbReference type="Gene3D" id="1.20.120.450">
    <property type="entry name" value="dinb family like domain"/>
    <property type="match status" value="1"/>
</dbReference>
<evidence type="ECO:0000256" key="1">
    <source>
        <dbReference type="SAM" id="MobiDB-lite"/>
    </source>
</evidence>
<sequence>MRGRSPVHHTAHMTDTSAQDTRVDPPFHGDERELLSAFLDYLRGTIAHKSAGLSEEDTHRSVLPSPLMTVAGLLSHLRWVEAYWFEVALSGQPDRAPYSAEHPDGEFEIAANLTTAELLADYAGQCERSREITAGLGLDDTVAFRDGKRLSLRWVLIHMVEETGRHAGHLDVIRELLDGATGE</sequence>
<reference evidence="2 3" key="1">
    <citation type="submission" date="2022-06" db="EMBL/GenBank/DDBJ databases">
        <title>Genomic Encyclopedia of Archaeal and Bacterial Type Strains, Phase II (KMG-II): from individual species to whole genera.</title>
        <authorList>
            <person name="Goeker M."/>
        </authorList>
    </citation>
    <scope>NUCLEOTIDE SEQUENCE [LARGE SCALE GENOMIC DNA]</scope>
    <source>
        <strain evidence="2 3">DSM 44255</strain>
    </source>
</reference>
<dbReference type="Pfam" id="PF04978">
    <property type="entry name" value="MST"/>
    <property type="match status" value="1"/>
</dbReference>
<proteinExistence type="predicted"/>
<dbReference type="SUPFAM" id="SSF109854">
    <property type="entry name" value="DinB/YfiT-like putative metalloenzymes"/>
    <property type="match status" value="1"/>
</dbReference>
<dbReference type="InterPro" id="IPR007061">
    <property type="entry name" value="MST-like"/>
</dbReference>
<evidence type="ECO:0000313" key="2">
    <source>
        <dbReference type="EMBL" id="MCP2272903.1"/>
    </source>
</evidence>
<evidence type="ECO:0008006" key="4">
    <source>
        <dbReference type="Google" id="ProtNLM"/>
    </source>
</evidence>
<gene>
    <name evidence="2" type="ORF">LV75_005429</name>
</gene>
<dbReference type="EMBL" id="JAMTCO010000014">
    <property type="protein sequence ID" value="MCP2272903.1"/>
    <property type="molecule type" value="Genomic_DNA"/>
</dbReference>
<organism evidence="2 3">
    <name type="scientific">Actinokineospora diospyrosa</name>
    <dbReference type="NCBI Taxonomy" id="103728"/>
    <lineage>
        <taxon>Bacteria</taxon>
        <taxon>Bacillati</taxon>
        <taxon>Actinomycetota</taxon>
        <taxon>Actinomycetes</taxon>
        <taxon>Pseudonocardiales</taxon>
        <taxon>Pseudonocardiaceae</taxon>
        <taxon>Actinokineospora</taxon>
    </lineage>
</organism>
<protein>
    <recommendedName>
        <fullName evidence="4">Damage-inducible protein DinB</fullName>
    </recommendedName>
</protein>